<dbReference type="PROSITE" id="PS51186">
    <property type="entry name" value="GNAT"/>
    <property type="match status" value="1"/>
</dbReference>
<comment type="caution">
    <text evidence="2">The sequence shown here is derived from an EMBL/GenBank/DDBJ whole genome shotgun (WGS) entry which is preliminary data.</text>
</comment>
<dbReference type="EMBL" id="VRKQ01000016">
    <property type="protein sequence ID" value="TXG35783.1"/>
    <property type="molecule type" value="Genomic_DNA"/>
</dbReference>
<evidence type="ECO:0000259" key="1">
    <source>
        <dbReference type="PROSITE" id="PS51186"/>
    </source>
</evidence>
<dbReference type="PANTHER" id="PTHR43072:SF58">
    <property type="entry name" value="N-ACETYLTRANSFERASE DOMAIN-CONTAINING PROTEIN"/>
    <property type="match status" value="1"/>
</dbReference>
<reference evidence="2 3" key="1">
    <citation type="submission" date="2019-08" db="EMBL/GenBank/DDBJ databases">
        <title>Seonamhaeicola sediminis sp. nov., isolated from marine sediment.</title>
        <authorList>
            <person name="Cao W.R."/>
        </authorList>
    </citation>
    <scope>NUCLEOTIDE SEQUENCE [LARGE SCALE GENOMIC DNA]</scope>
    <source>
        <strain evidence="2 3">1505</strain>
    </source>
</reference>
<sequence length="150" mass="17747">MNYRKVTEKDLDQVSELFNAYRVFYRKEPDLENAKIFLRERIKNNDSELFVAEDEKELLGFVQLYPLFSSTRMKKLWLLNDLFVNPKNRGKGISIGLIERAKRLVRETNACGLVLETEKSNIIGNNLYPKTEFELNESSNFYEWNNKVLK</sequence>
<dbReference type="SUPFAM" id="SSF55729">
    <property type="entry name" value="Acyl-CoA N-acyltransferases (Nat)"/>
    <property type="match status" value="1"/>
</dbReference>
<dbReference type="RefSeq" id="WP_147769389.1">
    <property type="nucleotide sequence ID" value="NZ_VRKQ01000016.1"/>
</dbReference>
<dbReference type="PANTHER" id="PTHR43072">
    <property type="entry name" value="N-ACETYLTRANSFERASE"/>
    <property type="match status" value="1"/>
</dbReference>
<keyword evidence="2" id="KW-0808">Transferase</keyword>
<dbReference type="Pfam" id="PF00583">
    <property type="entry name" value="Acetyltransf_1"/>
    <property type="match status" value="1"/>
</dbReference>
<dbReference type="AlphaFoldDB" id="A0A5C7GFL1"/>
<evidence type="ECO:0000313" key="2">
    <source>
        <dbReference type="EMBL" id="TXG35783.1"/>
    </source>
</evidence>
<dbReference type="CDD" id="cd04301">
    <property type="entry name" value="NAT_SF"/>
    <property type="match status" value="1"/>
</dbReference>
<gene>
    <name evidence="2" type="ORF">FUA22_14910</name>
</gene>
<dbReference type="OrthoDB" id="9792929at2"/>
<dbReference type="Gene3D" id="3.40.630.30">
    <property type="match status" value="1"/>
</dbReference>
<evidence type="ECO:0000313" key="3">
    <source>
        <dbReference type="Proteomes" id="UP000321080"/>
    </source>
</evidence>
<keyword evidence="3" id="KW-1185">Reference proteome</keyword>
<dbReference type="InterPro" id="IPR000182">
    <property type="entry name" value="GNAT_dom"/>
</dbReference>
<dbReference type="Proteomes" id="UP000321080">
    <property type="component" value="Unassembled WGS sequence"/>
</dbReference>
<organism evidence="2 3">
    <name type="scientific">Seonamhaeicola maritimus</name>
    <dbReference type="NCBI Taxonomy" id="2591822"/>
    <lineage>
        <taxon>Bacteria</taxon>
        <taxon>Pseudomonadati</taxon>
        <taxon>Bacteroidota</taxon>
        <taxon>Flavobacteriia</taxon>
        <taxon>Flavobacteriales</taxon>
        <taxon>Flavobacteriaceae</taxon>
    </lineage>
</organism>
<dbReference type="GO" id="GO:0016747">
    <property type="term" value="F:acyltransferase activity, transferring groups other than amino-acyl groups"/>
    <property type="evidence" value="ECO:0007669"/>
    <property type="project" value="InterPro"/>
</dbReference>
<protein>
    <submittedName>
        <fullName evidence="2">GNAT family N-acetyltransferase</fullName>
    </submittedName>
</protein>
<accession>A0A5C7GFL1</accession>
<name>A0A5C7GFL1_9FLAO</name>
<dbReference type="InterPro" id="IPR016181">
    <property type="entry name" value="Acyl_CoA_acyltransferase"/>
</dbReference>
<feature type="domain" description="N-acetyltransferase" evidence="1">
    <location>
        <begin position="1"/>
        <end position="150"/>
    </location>
</feature>
<proteinExistence type="predicted"/>